<keyword evidence="15" id="KW-0675">Receptor</keyword>
<evidence type="ECO:0000256" key="12">
    <source>
        <dbReference type="RuleBase" id="RU003357"/>
    </source>
</evidence>
<proteinExistence type="inferred from homology"/>
<reference evidence="15" key="1">
    <citation type="submission" date="2008-01" db="EMBL/GenBank/DDBJ databases">
        <title>Complete sequence of chromosome of Caulobacter sp. K31.</title>
        <authorList>
            <consortium name="US DOE Joint Genome Institute"/>
            <person name="Copeland A."/>
            <person name="Lucas S."/>
            <person name="Lapidus A."/>
            <person name="Barry K."/>
            <person name="Glavina del Rio T."/>
            <person name="Dalin E."/>
            <person name="Tice H."/>
            <person name="Pitluck S."/>
            <person name="Bruce D."/>
            <person name="Goodwin L."/>
            <person name="Thompson L.S."/>
            <person name="Brettin T."/>
            <person name="Detter J.C."/>
            <person name="Han C."/>
            <person name="Schmutz J."/>
            <person name="Larimer F."/>
            <person name="Land M."/>
            <person name="Hauser L."/>
            <person name="Kyrpides N."/>
            <person name="Kim E."/>
            <person name="Stephens C."/>
            <person name="Richardson P."/>
        </authorList>
    </citation>
    <scope>NUCLEOTIDE SEQUENCE [LARGE SCALE GENOMIC DNA]</scope>
    <source>
        <strain evidence="15">K31</strain>
    </source>
</reference>
<keyword evidence="9 11" id="KW-0472">Membrane</keyword>
<keyword evidence="2 11" id="KW-0813">Transport</keyword>
<gene>
    <name evidence="15" type="ordered locus">Caul_2726</name>
</gene>
<accession>B0SYA6</accession>
<evidence type="ECO:0000256" key="5">
    <source>
        <dbReference type="ARBA" id="ARBA00022692"/>
    </source>
</evidence>
<dbReference type="AlphaFoldDB" id="B0SYA6"/>
<evidence type="ECO:0000259" key="14">
    <source>
        <dbReference type="Pfam" id="PF07715"/>
    </source>
</evidence>
<evidence type="ECO:0000256" key="2">
    <source>
        <dbReference type="ARBA" id="ARBA00022448"/>
    </source>
</evidence>
<comment type="subcellular location">
    <subcellularLocation>
        <location evidence="1 11">Cell outer membrane</location>
        <topology evidence="1 11">Multi-pass membrane protein</topology>
    </subcellularLocation>
</comment>
<dbReference type="Gene3D" id="3.55.50.30">
    <property type="match status" value="1"/>
</dbReference>
<dbReference type="Pfam" id="PF07715">
    <property type="entry name" value="Plug"/>
    <property type="match status" value="1"/>
</dbReference>
<dbReference type="HOGENOM" id="CLU_008287_15_1_5"/>
<dbReference type="STRING" id="366602.Caul_2726"/>
<evidence type="ECO:0000256" key="8">
    <source>
        <dbReference type="ARBA" id="ARBA00023077"/>
    </source>
</evidence>
<keyword evidence="7" id="KW-0406">Ion transport</keyword>
<dbReference type="InterPro" id="IPR000531">
    <property type="entry name" value="Beta-barrel_TonB"/>
</dbReference>
<evidence type="ECO:0000256" key="7">
    <source>
        <dbReference type="ARBA" id="ARBA00023065"/>
    </source>
</evidence>
<name>B0SYA6_CAUSK</name>
<evidence type="ECO:0000256" key="4">
    <source>
        <dbReference type="ARBA" id="ARBA00022496"/>
    </source>
</evidence>
<protein>
    <submittedName>
        <fullName evidence="15">TonB-dependent receptor plug</fullName>
    </submittedName>
</protein>
<evidence type="ECO:0000256" key="6">
    <source>
        <dbReference type="ARBA" id="ARBA00023004"/>
    </source>
</evidence>
<feature type="domain" description="TonB-dependent receptor plug" evidence="14">
    <location>
        <begin position="169"/>
        <end position="274"/>
    </location>
</feature>
<dbReference type="PROSITE" id="PS52016">
    <property type="entry name" value="TONB_DEPENDENT_REC_3"/>
    <property type="match status" value="1"/>
</dbReference>
<keyword evidence="3 11" id="KW-1134">Transmembrane beta strand</keyword>
<dbReference type="GO" id="GO:0006826">
    <property type="term" value="P:iron ion transport"/>
    <property type="evidence" value="ECO:0007669"/>
    <property type="project" value="UniProtKB-KW"/>
</dbReference>
<dbReference type="PANTHER" id="PTHR32552">
    <property type="entry name" value="FERRICHROME IRON RECEPTOR-RELATED"/>
    <property type="match status" value="1"/>
</dbReference>
<comment type="similarity">
    <text evidence="11 12">Belongs to the TonB-dependent receptor family.</text>
</comment>
<dbReference type="InterPro" id="IPR039426">
    <property type="entry name" value="TonB-dep_rcpt-like"/>
</dbReference>
<keyword evidence="8 12" id="KW-0798">TonB box</keyword>
<feature type="domain" description="TonB-dependent receptor-like beta-barrel" evidence="13">
    <location>
        <begin position="365"/>
        <end position="790"/>
    </location>
</feature>
<dbReference type="SUPFAM" id="SSF56935">
    <property type="entry name" value="Porins"/>
    <property type="match status" value="1"/>
</dbReference>
<evidence type="ECO:0000256" key="3">
    <source>
        <dbReference type="ARBA" id="ARBA00022452"/>
    </source>
</evidence>
<dbReference type="InterPro" id="IPR036942">
    <property type="entry name" value="Beta-barrel_TonB_sf"/>
</dbReference>
<dbReference type="OrthoDB" id="9760333at2"/>
<dbReference type="Pfam" id="PF00593">
    <property type="entry name" value="TonB_dep_Rec_b-barrel"/>
    <property type="match status" value="1"/>
</dbReference>
<evidence type="ECO:0000256" key="1">
    <source>
        <dbReference type="ARBA" id="ARBA00004571"/>
    </source>
</evidence>
<evidence type="ECO:0000256" key="9">
    <source>
        <dbReference type="ARBA" id="ARBA00023136"/>
    </source>
</evidence>
<dbReference type="KEGG" id="cak:Caul_2726"/>
<dbReference type="eggNOG" id="COG4771">
    <property type="taxonomic scope" value="Bacteria"/>
</dbReference>
<keyword evidence="10 11" id="KW-0998">Cell outer membrane</keyword>
<dbReference type="PANTHER" id="PTHR32552:SF81">
    <property type="entry name" value="TONB-DEPENDENT OUTER MEMBRANE RECEPTOR"/>
    <property type="match status" value="1"/>
</dbReference>
<organism evidence="15">
    <name type="scientific">Caulobacter sp. (strain K31)</name>
    <dbReference type="NCBI Taxonomy" id="366602"/>
    <lineage>
        <taxon>Bacteria</taxon>
        <taxon>Pseudomonadati</taxon>
        <taxon>Pseudomonadota</taxon>
        <taxon>Alphaproteobacteria</taxon>
        <taxon>Caulobacterales</taxon>
        <taxon>Caulobacteraceae</taxon>
        <taxon>Caulobacter</taxon>
    </lineage>
</organism>
<evidence type="ECO:0000259" key="13">
    <source>
        <dbReference type="Pfam" id="PF00593"/>
    </source>
</evidence>
<evidence type="ECO:0000256" key="10">
    <source>
        <dbReference type="ARBA" id="ARBA00023237"/>
    </source>
</evidence>
<keyword evidence="6" id="KW-0408">Iron</keyword>
<keyword evidence="5 11" id="KW-0812">Transmembrane</keyword>
<evidence type="ECO:0000313" key="15">
    <source>
        <dbReference type="EMBL" id="ABZ71853.1"/>
    </source>
</evidence>
<dbReference type="GO" id="GO:0009279">
    <property type="term" value="C:cell outer membrane"/>
    <property type="evidence" value="ECO:0007669"/>
    <property type="project" value="UniProtKB-SubCell"/>
</dbReference>
<dbReference type="InterPro" id="IPR012910">
    <property type="entry name" value="Plug_dom"/>
</dbReference>
<dbReference type="EMBL" id="CP000927">
    <property type="protein sequence ID" value="ABZ71853.1"/>
    <property type="molecule type" value="Genomic_DNA"/>
</dbReference>
<dbReference type="Gene3D" id="2.40.170.20">
    <property type="entry name" value="TonB-dependent receptor, beta-barrel domain"/>
    <property type="match status" value="1"/>
</dbReference>
<sequence length="829" mass="88068">MISDTEPPFRPRPDDPGRPGAIIVARPCISGPAFVLILASSLALPGEGRAAPDHFAFNIPAKPRSEALIDLGVQARVTLGGVSACPGRSPAVVGTLTLRQALGALTAGAPCRFEILDNATVSILPARLAPRVVTPAASSTPPALAAEPVRAIDSVIVTATKRPMRLGAAAGGVSVIGAERLWDTGAIDTTSISQQAAGFITTNLGAARNKIMLRGLSDGTFTGRTQQTVGTYLDNIPLTYNAPDPDLRLIDVDRVEILRGPQGALYGGGSLSGIYRIVSRKPVLNEGSATALAGAAATESGSPSSRFEGVVNLPLITDRAALRLAAYNNLDGGYVDDVNLRLSNVDRTTRTGGRAALAVVLNDSWSLILSGARQDLHATDSQYTTPSLGGQRRANQVRETHDNVLQQGAVTVTGTGDWGRFESSTGYVRHRFASRFDATAALNGAGETAIDVGLFDEASKVRILVEDAVLSSPDAGRFRWLFGLYGLASLEDGDGELRARTAFDPSRLVYLEARRDRRREAALYGEASYDLGGGWTARLGGRAFSNAVHTISTIKAPAPGQSRAMDRKARFTGLSPKFSLQRSLGADGLLYLLTSEGYRSGGFNSGGLVAPSTLRGSFKPDHLRNYEIGASIRPLEGRLLLRAALFHDVWTDIQTDQYLSSGLSYTANVGDGRNSGLEIEGTLLATPSLTLEANALFNRPRLSKVDPNFASAAQSELPGVPDVSAGAMARYQKGLAMDRWLVLTAELEYVGRSRLTFDRRLSPSMGGYVTGRLSAEVAAPRWNLAFAVTNPANASSDTFAYGNPFSFGQVRQVTPLRPRTWSLDISRAF</sequence>
<keyword evidence="4" id="KW-0410">Iron transport</keyword>
<evidence type="ECO:0000256" key="11">
    <source>
        <dbReference type="PROSITE-ProRule" id="PRU01360"/>
    </source>
</evidence>